<keyword evidence="5 9" id="KW-0812">Transmembrane</keyword>
<dbReference type="PANTHER" id="PTHR30330:SF3">
    <property type="entry name" value="TRANSCRIPTIONAL REGULATOR, LRP FAMILY"/>
    <property type="match status" value="1"/>
</dbReference>
<keyword evidence="4 9" id="KW-1003">Cell membrane</keyword>
<feature type="transmembrane region" description="Helical" evidence="9">
    <location>
        <begin position="75"/>
        <end position="99"/>
    </location>
</feature>
<feature type="transmembrane region" description="Helical" evidence="9">
    <location>
        <begin position="313"/>
        <end position="334"/>
    </location>
</feature>
<evidence type="ECO:0000256" key="6">
    <source>
        <dbReference type="ARBA" id="ARBA00022847"/>
    </source>
</evidence>
<dbReference type="FunFam" id="1.20.1740.10:FF:000004">
    <property type="entry name" value="Sodium:alanine symporter family protein"/>
    <property type="match status" value="1"/>
</dbReference>
<feature type="transmembrane region" description="Helical" evidence="9">
    <location>
        <begin position="360"/>
        <end position="379"/>
    </location>
</feature>
<comment type="caution">
    <text evidence="10">The sequence shown here is derived from an EMBL/GenBank/DDBJ whole genome shotgun (WGS) entry which is preliminary data.</text>
</comment>
<accession>A0A926D0M8</accession>
<keyword evidence="8 9" id="KW-0472">Membrane</keyword>
<protein>
    <submittedName>
        <fullName evidence="10">Sodium:alanine symporter family protein</fullName>
    </submittedName>
</protein>
<gene>
    <name evidence="10" type="ORF">H8699_12150</name>
</gene>
<evidence type="ECO:0000256" key="1">
    <source>
        <dbReference type="ARBA" id="ARBA00004651"/>
    </source>
</evidence>
<dbReference type="AlphaFoldDB" id="A0A926D0M8"/>
<feature type="transmembrane region" description="Helical" evidence="9">
    <location>
        <begin position="219"/>
        <end position="239"/>
    </location>
</feature>
<dbReference type="PROSITE" id="PS00873">
    <property type="entry name" value="NA_ALANINE_SYMP"/>
    <property type="match status" value="1"/>
</dbReference>
<keyword evidence="11" id="KW-1185">Reference proteome</keyword>
<dbReference type="EMBL" id="JACRSO010000006">
    <property type="protein sequence ID" value="MBC8530185.1"/>
    <property type="molecule type" value="Genomic_DNA"/>
</dbReference>
<feature type="transmembrane region" description="Helical" evidence="9">
    <location>
        <begin position="424"/>
        <end position="444"/>
    </location>
</feature>
<comment type="subcellular location">
    <subcellularLocation>
        <location evidence="1 9">Cell membrane</location>
        <topology evidence="1 9">Multi-pass membrane protein</topology>
    </subcellularLocation>
</comment>
<feature type="transmembrane region" description="Helical" evidence="9">
    <location>
        <begin position="154"/>
        <end position="172"/>
    </location>
</feature>
<organism evidence="10 11">
    <name type="scientific">Luoshenia tenuis</name>
    <dbReference type="NCBI Taxonomy" id="2763654"/>
    <lineage>
        <taxon>Bacteria</taxon>
        <taxon>Bacillati</taxon>
        <taxon>Bacillota</taxon>
        <taxon>Clostridia</taxon>
        <taxon>Christensenellales</taxon>
        <taxon>Christensenellaceae</taxon>
        <taxon>Luoshenia</taxon>
    </lineage>
</organism>
<proteinExistence type="inferred from homology"/>
<feature type="transmembrane region" description="Helical" evidence="9">
    <location>
        <begin position="18"/>
        <end position="37"/>
    </location>
</feature>
<evidence type="ECO:0000256" key="5">
    <source>
        <dbReference type="ARBA" id="ARBA00022692"/>
    </source>
</evidence>
<feature type="transmembrane region" description="Helical" evidence="9">
    <location>
        <begin position="184"/>
        <end position="207"/>
    </location>
</feature>
<evidence type="ECO:0000313" key="11">
    <source>
        <dbReference type="Proteomes" id="UP000654279"/>
    </source>
</evidence>
<evidence type="ECO:0000313" key="10">
    <source>
        <dbReference type="EMBL" id="MBC8530185.1"/>
    </source>
</evidence>
<dbReference type="Proteomes" id="UP000654279">
    <property type="component" value="Unassembled WGS sequence"/>
</dbReference>
<feature type="transmembrane region" description="Helical" evidence="9">
    <location>
        <begin position="105"/>
        <end position="126"/>
    </location>
</feature>
<dbReference type="PANTHER" id="PTHR30330">
    <property type="entry name" value="AGSS FAMILY TRANSPORTER, SODIUM-ALANINE"/>
    <property type="match status" value="1"/>
</dbReference>
<evidence type="ECO:0000256" key="3">
    <source>
        <dbReference type="ARBA" id="ARBA00022448"/>
    </source>
</evidence>
<dbReference type="PRINTS" id="PR00175">
    <property type="entry name" value="NAALASMPORT"/>
</dbReference>
<keyword evidence="7 9" id="KW-1133">Transmembrane helix</keyword>
<reference evidence="10" key="1">
    <citation type="submission" date="2020-08" db="EMBL/GenBank/DDBJ databases">
        <title>Genome public.</title>
        <authorList>
            <person name="Liu C."/>
            <person name="Sun Q."/>
        </authorList>
    </citation>
    <scope>NUCLEOTIDE SEQUENCE</scope>
    <source>
        <strain evidence="10">NSJ-44</strain>
    </source>
</reference>
<keyword evidence="3 9" id="KW-0813">Transport</keyword>
<dbReference type="InterPro" id="IPR001463">
    <property type="entry name" value="Na/Ala_symport"/>
</dbReference>
<dbReference type="GO" id="GO:0005886">
    <property type="term" value="C:plasma membrane"/>
    <property type="evidence" value="ECO:0007669"/>
    <property type="project" value="UniProtKB-SubCell"/>
</dbReference>
<evidence type="ECO:0000256" key="4">
    <source>
        <dbReference type="ARBA" id="ARBA00022475"/>
    </source>
</evidence>
<evidence type="ECO:0000256" key="2">
    <source>
        <dbReference type="ARBA" id="ARBA00009261"/>
    </source>
</evidence>
<name>A0A926D0M8_9FIRM</name>
<dbReference type="Pfam" id="PF01235">
    <property type="entry name" value="Na_Ala_symp"/>
    <property type="match status" value="1"/>
</dbReference>
<comment type="similarity">
    <text evidence="2 9">Belongs to the alanine or glycine:cation symporter (AGCS) (TC 2.A.25) family.</text>
</comment>
<sequence length="455" mass="48598">MQPIMQGVEMLNANINQIVWGPLMLIFLSGIGIYLSFRTDFPQARHFGHICKHTIGTLFKKRTARKKGEITPFQAVSTALAGTIGVGNIVGVATAITAGGPGAVFWMWVSAFFGMMTKYTEVLLAVRYRRRRADGSFTGGPMVYLADGLHFKKLAALFAVLCVLASLGIGNMTQANAISQAAQALWGAPAQLTGLVAMGIVAFVMLGGIGRIANVAEKIVPLMALFYIAGCVAALAIYGEQLPSAFTQIFQGAFDLRAAGGGVAGYAVARAIRYGFSRGVFSNEAGLGSAPIVHASAQTDNPVRQGFWGMIEVFFDTLVMCTMTALVIIASGLWERAGMDGLVLTAAAFTKALGPMGGSFVSIGVIFFALSTIFGWSVYGQRCIEYLFPRTPRMAQGYRIGYVALVFAGAVMELQMVWNISDTLNGLMAIPNLIGVVGLSGVAIRMTRDYFDHLR</sequence>
<dbReference type="NCBIfam" id="TIGR00835">
    <property type="entry name" value="agcS"/>
    <property type="match status" value="1"/>
</dbReference>
<dbReference type="GO" id="GO:0005283">
    <property type="term" value="F:amino acid:sodium symporter activity"/>
    <property type="evidence" value="ECO:0007669"/>
    <property type="project" value="InterPro"/>
</dbReference>
<evidence type="ECO:0000256" key="8">
    <source>
        <dbReference type="ARBA" id="ARBA00023136"/>
    </source>
</evidence>
<dbReference type="RefSeq" id="WP_249285912.1">
    <property type="nucleotide sequence ID" value="NZ_JACRSO010000006.1"/>
</dbReference>
<keyword evidence="6 9" id="KW-0769">Symport</keyword>
<dbReference type="Gene3D" id="1.20.1740.10">
    <property type="entry name" value="Amino acid/polyamine transporter I"/>
    <property type="match status" value="1"/>
</dbReference>
<evidence type="ECO:0000256" key="9">
    <source>
        <dbReference type="RuleBase" id="RU363064"/>
    </source>
</evidence>
<evidence type="ECO:0000256" key="7">
    <source>
        <dbReference type="ARBA" id="ARBA00022989"/>
    </source>
</evidence>
<feature type="transmembrane region" description="Helical" evidence="9">
    <location>
        <begin position="245"/>
        <end position="269"/>
    </location>
</feature>
<feature type="transmembrane region" description="Helical" evidence="9">
    <location>
        <begin position="400"/>
        <end position="418"/>
    </location>
</feature>